<evidence type="ECO:0000313" key="2">
    <source>
        <dbReference type="EMBL" id="BAD07860.1"/>
    </source>
</evidence>
<reference evidence="3" key="7">
    <citation type="submission" date="2012-08" db="EMBL/GenBank/DDBJ databases">
        <title>Oryza sativa nipponbare(GA3) genomic DNA, chromosome 2.</title>
        <authorList>
            <consortium name="IRGSP(International Rice Genome Sequencing Project)"/>
        </authorList>
    </citation>
    <scope>NUCLEOTIDE SEQUENCE</scope>
</reference>
<dbReference type="Pfam" id="PF14432">
    <property type="entry name" value="DYW_deaminase"/>
    <property type="match status" value="1"/>
</dbReference>
<protein>
    <submittedName>
        <fullName evidence="3">Os02g0697500 protein</fullName>
    </submittedName>
</protein>
<dbReference type="EMBL" id="AP008208">
    <property type="protein sequence ID" value="BAF09734.1"/>
    <property type="molecule type" value="Genomic_DNA"/>
</dbReference>
<dbReference type="Proteomes" id="UP000000763">
    <property type="component" value="Chromosome 2"/>
</dbReference>
<reference evidence="3" key="8">
    <citation type="submission" date="2012-08" db="EMBL/GenBank/DDBJ databases">
        <title>The Second Rice Annotation Project Meeting (RAP2).</title>
        <authorList>
            <consortium name="The Rice Annotation Project (RAP)"/>
        </authorList>
    </citation>
    <scope>NUCLEOTIDE SEQUENCE</scope>
</reference>
<sequence length="117" mass="12949">MVGGLVLSQAQHQVGIAATSPAQAQAAEQAAFRGRDHRAPCANLDEARKAHARHVKLGLLSTPEGAPVRVVTNLRMSKECHAYSALISEIFGREIVVRDRNRFHRFKRGACSCRNYW</sequence>
<reference evidence="3 4" key="2">
    <citation type="journal article" date="2005" name="Nature">
        <title>The map-based sequence of the rice genome.</title>
        <authorList>
            <consortium name="International rice genome sequencing project (IRGSP)"/>
            <person name="Matsumoto T."/>
            <person name="Wu J."/>
            <person name="Kanamori H."/>
            <person name="Katayose Y."/>
            <person name="Fujisawa M."/>
            <person name="Namiki N."/>
            <person name="Mizuno H."/>
            <person name="Yamamoto K."/>
            <person name="Antonio B.A."/>
            <person name="Baba T."/>
            <person name="Sakata K."/>
            <person name="Nagamura Y."/>
            <person name="Aoki H."/>
            <person name="Arikawa K."/>
            <person name="Arita K."/>
            <person name="Bito T."/>
            <person name="Chiden Y."/>
            <person name="Fujitsuka N."/>
            <person name="Fukunaka R."/>
            <person name="Hamada M."/>
            <person name="Harada C."/>
            <person name="Hayashi A."/>
            <person name="Hijishita S."/>
            <person name="Honda M."/>
            <person name="Hosokawa S."/>
            <person name="Ichikawa Y."/>
            <person name="Idonuma A."/>
            <person name="Iijima M."/>
            <person name="Ikeda M."/>
            <person name="Ikeno M."/>
            <person name="Ito K."/>
            <person name="Ito S."/>
            <person name="Ito T."/>
            <person name="Ito Y."/>
            <person name="Ito Y."/>
            <person name="Iwabuchi A."/>
            <person name="Kamiya K."/>
            <person name="Karasawa W."/>
            <person name="Kurita K."/>
            <person name="Katagiri S."/>
            <person name="Kikuta A."/>
            <person name="Kobayashi H."/>
            <person name="Kobayashi N."/>
            <person name="Machita K."/>
            <person name="Maehara T."/>
            <person name="Masukawa M."/>
            <person name="Mizubayashi T."/>
            <person name="Mukai Y."/>
            <person name="Nagasaki H."/>
            <person name="Nagata Y."/>
            <person name="Naito S."/>
            <person name="Nakashima M."/>
            <person name="Nakama Y."/>
            <person name="Nakamichi Y."/>
            <person name="Nakamura M."/>
            <person name="Meguro A."/>
            <person name="Negishi M."/>
            <person name="Ohta I."/>
            <person name="Ohta T."/>
            <person name="Okamoto M."/>
            <person name="Ono N."/>
            <person name="Saji S."/>
            <person name="Sakaguchi M."/>
            <person name="Sakai K."/>
            <person name="Shibata M."/>
            <person name="Shimokawa T."/>
            <person name="Song J."/>
            <person name="Takazaki Y."/>
            <person name="Terasawa K."/>
            <person name="Tsugane M."/>
            <person name="Tsuji K."/>
            <person name="Ueda S."/>
            <person name="Waki K."/>
            <person name="Yamagata H."/>
            <person name="Yamamoto M."/>
            <person name="Yamamoto S."/>
            <person name="Yamane H."/>
            <person name="Yoshiki S."/>
            <person name="Yoshihara R."/>
            <person name="Yukawa K."/>
            <person name="Zhong H."/>
            <person name="Yano M."/>
            <person name="Yuan Q."/>
            <person name="Ouyang S."/>
            <person name="Liu J."/>
            <person name="Jones K.M."/>
            <person name="Gansberger K."/>
            <person name="Moffat K."/>
            <person name="Hill J."/>
            <person name="Bera J."/>
            <person name="Fadrosh D."/>
            <person name="Jin S."/>
            <person name="Johri S."/>
            <person name="Kim M."/>
            <person name="Overton L."/>
            <person name="Reardon M."/>
            <person name="Tsitrin T."/>
            <person name="Vuong H."/>
            <person name="Weaver B."/>
            <person name="Ciecko A."/>
            <person name="Tallon L."/>
            <person name="Jackson J."/>
            <person name="Pai G."/>
            <person name="Aken S.V."/>
            <person name="Utterback T."/>
            <person name="Reidmuller S."/>
            <person name="Feldblyum T."/>
            <person name="Hsiao J."/>
            <person name="Zismann V."/>
            <person name="Iobst S."/>
            <person name="de Vazeille A.R."/>
            <person name="Buell C.R."/>
            <person name="Ying K."/>
            <person name="Li Y."/>
            <person name="Lu T."/>
            <person name="Huang Y."/>
            <person name="Zhao Q."/>
            <person name="Feng Q."/>
            <person name="Zhang L."/>
            <person name="Zhu J."/>
            <person name="Weng Q."/>
            <person name="Mu J."/>
            <person name="Lu Y."/>
            <person name="Fan D."/>
            <person name="Liu Y."/>
            <person name="Guan J."/>
            <person name="Zhang Y."/>
            <person name="Yu S."/>
            <person name="Liu X."/>
            <person name="Zhang Y."/>
            <person name="Hong G."/>
            <person name="Han B."/>
            <person name="Choisne N."/>
            <person name="Demange N."/>
            <person name="Orjeda G."/>
            <person name="Samain S."/>
            <person name="Cattolico L."/>
            <person name="Pelletier E."/>
            <person name="Couloux A."/>
            <person name="Segurens B."/>
            <person name="Wincker P."/>
            <person name="D'Hont A."/>
            <person name="Scarpelli C."/>
            <person name="Weissenbach J."/>
            <person name="Salanoubat M."/>
            <person name="Quetier F."/>
            <person name="Yu Y."/>
            <person name="Kim H.R."/>
            <person name="Rambo T."/>
            <person name="Currie J."/>
            <person name="Collura K."/>
            <person name="Luo M."/>
            <person name="Yang T."/>
            <person name="Ammiraju J.S.S."/>
            <person name="Engler F."/>
            <person name="Soderlund C."/>
            <person name="Wing R.A."/>
            <person name="Palmer L.E."/>
            <person name="de la Bastide M."/>
            <person name="Spiegel L."/>
            <person name="Nascimento L."/>
            <person name="Zutavern T."/>
            <person name="O'Shaughnessy A."/>
            <person name="Dike S."/>
            <person name="Dedhia N."/>
            <person name="Preston R."/>
            <person name="Balija V."/>
            <person name="McCombie W.R."/>
            <person name="Chow T."/>
            <person name="Chen H."/>
            <person name="Chung M."/>
            <person name="Chen C."/>
            <person name="Shaw J."/>
            <person name="Wu H."/>
            <person name="Hsiao K."/>
            <person name="Chao Y."/>
            <person name="Chu M."/>
            <person name="Cheng C."/>
            <person name="Hour A."/>
            <person name="Lee P."/>
            <person name="Lin S."/>
            <person name="Lin Y."/>
            <person name="Liou J."/>
            <person name="Liu S."/>
            <person name="Hsing Y."/>
            <person name="Raghuvanshi S."/>
            <person name="Mohanty A."/>
            <person name="Bharti A.K."/>
            <person name="Gaur A."/>
            <person name="Gupta V."/>
            <person name="Kumar D."/>
            <person name="Ravi V."/>
            <person name="Vij S."/>
            <person name="Kapur A."/>
            <person name="Khurana P."/>
            <person name="Khurana P."/>
            <person name="Khurana J.P."/>
            <person name="Tyagi A.K."/>
            <person name="Gaikwad K."/>
            <person name="Singh A."/>
            <person name="Dalal V."/>
            <person name="Srivastava S."/>
            <person name="Dixit A."/>
            <person name="Pal A.K."/>
            <person name="Ghazi I.A."/>
            <person name="Yadav M."/>
            <person name="Pandit A."/>
            <person name="Bhargava A."/>
            <person name="Sureshbabu K."/>
            <person name="Batra K."/>
            <person name="Sharma T.R."/>
            <person name="Mohapatra T."/>
            <person name="Singh N.K."/>
            <person name="Messing J."/>
            <person name="Nelson A.B."/>
            <person name="Fuks G."/>
            <person name="Kavchok S."/>
            <person name="Keizer G."/>
            <person name="Linton E."/>
            <person name="Llaca V."/>
            <person name="Song R."/>
            <person name="Tanyolac B."/>
            <person name="Young S."/>
            <person name="Ho-Il K."/>
            <person name="Hahn J.H."/>
            <person name="Sangsakoo G."/>
            <person name="Vanavichit A."/>
            <person name="de Mattos Luiz.A.T."/>
            <person name="Zimmer P.D."/>
            <person name="Malone G."/>
            <person name="Dellagostin O."/>
            <person name="de Oliveira A.C."/>
            <person name="Bevan M."/>
            <person name="Bancroft I."/>
            <person name="Minx P."/>
            <person name="Cordum H."/>
            <person name="Wilson R."/>
            <person name="Cheng Z."/>
            <person name="Jin W."/>
            <person name="Jiang J."/>
            <person name="Leong S.A."/>
            <person name="Iwama H."/>
            <person name="Gojobori T."/>
            <person name="Itoh T."/>
            <person name="Niimura Y."/>
            <person name="Fujii Y."/>
            <person name="Habara T."/>
            <person name="Sakai H."/>
            <person name="Sato Y."/>
            <person name="Wilson G."/>
            <person name="Kumar K."/>
            <person name="McCouch S."/>
            <person name="Juretic N."/>
            <person name="Hoen D."/>
            <person name="Wright S."/>
            <person name="Bruskiewich R."/>
            <person name="Bureau T."/>
            <person name="Miyao A."/>
            <person name="Hirochika H."/>
            <person name="Nishikawa T."/>
            <person name="Kadowaki K."/>
            <person name="Sugiura M."/>
            <person name="Burr B."/>
            <person name="Sasaki T."/>
        </authorList>
    </citation>
    <scope>NUCLEOTIDE SEQUENCE [LARGE SCALE GENOMIC DNA]</scope>
    <source>
        <strain evidence="4">cv. Nipponbare</strain>
    </source>
</reference>
<proteinExistence type="predicted"/>
<evidence type="ECO:0000313" key="3">
    <source>
        <dbReference type="EMBL" id="BAF09734.1"/>
    </source>
</evidence>
<dbReference type="InterPro" id="IPR032867">
    <property type="entry name" value="DYW_dom"/>
</dbReference>
<dbReference type="SMR" id="A0A0P0VNA0"/>
<reference evidence="3" key="3">
    <citation type="journal article" date="2006" name="Nucleic Acids Res.">
        <title>The Rice Annotation Project Database (RAP-DB): hub for Oryza sativa ssp. japonica genome information.</title>
        <authorList>
            <person name="Ohyanagi H."/>
            <person name="Tanaka T."/>
            <person name="Sakai H."/>
            <person name="Shigemoto Y."/>
            <person name="Yamaguchi K."/>
            <person name="Habara T."/>
            <person name="Fujii Y."/>
            <person name="Antonio B.A."/>
            <person name="Nagamura Y."/>
            <person name="Imanishi T."/>
            <person name="Ikeo K."/>
            <person name="Itoh T."/>
            <person name="Gojobori T."/>
            <person name="Sasaki T."/>
        </authorList>
    </citation>
    <scope>NUCLEOTIDE SEQUENCE</scope>
</reference>
<evidence type="ECO:0000259" key="1">
    <source>
        <dbReference type="Pfam" id="PF14432"/>
    </source>
</evidence>
<reference evidence="2" key="1">
    <citation type="submission" date="2002-02" db="EMBL/GenBank/DDBJ databases">
        <title>Oryza sativa nipponbare(GA3) genomic DNA, chromosome 2, PAC clone:P0459B01.</title>
        <authorList>
            <person name="Sasaki T."/>
            <person name="Matsumoto T."/>
            <person name="Yamamoto K."/>
        </authorList>
    </citation>
    <scope>NUCLEOTIDE SEQUENCE</scope>
</reference>
<dbReference type="KEGG" id="dosa:Os02g0697500"/>
<dbReference type="Gramene" id="Os02t0697500-01">
    <property type="protein sequence ID" value="Os02t0697500-01"/>
    <property type="gene ID" value="Os02g0697500"/>
</dbReference>
<name>A0A0P0VNA0_ORYSJ</name>
<dbReference type="GO" id="GO:0008270">
    <property type="term" value="F:zinc ion binding"/>
    <property type="evidence" value="ECO:0007669"/>
    <property type="project" value="InterPro"/>
</dbReference>
<dbReference type="AlphaFoldDB" id="A0A0P0VNA0"/>
<organism evidence="2 4">
    <name type="scientific">Oryza sativa subsp. japonica</name>
    <name type="common">Rice</name>
    <dbReference type="NCBI Taxonomy" id="39947"/>
    <lineage>
        <taxon>Eukaryota</taxon>
        <taxon>Viridiplantae</taxon>
        <taxon>Streptophyta</taxon>
        <taxon>Embryophyta</taxon>
        <taxon>Tracheophyta</taxon>
        <taxon>Spermatophyta</taxon>
        <taxon>Magnoliopsida</taxon>
        <taxon>Liliopsida</taxon>
        <taxon>Poales</taxon>
        <taxon>Poaceae</taxon>
        <taxon>BOP clade</taxon>
        <taxon>Oryzoideae</taxon>
        <taxon>Oryzeae</taxon>
        <taxon>Oryzinae</taxon>
        <taxon>Oryza</taxon>
        <taxon>Oryza sativa</taxon>
    </lineage>
</organism>
<reference evidence="3" key="5">
    <citation type="journal article" date="2008" name="Nucleic Acids Res.">
        <title>The Rice Annotation Project Database (RAP-DB): 2008 update.</title>
        <authorList>
            <consortium name="The Rice Annotation Project (RAP)"/>
            <person name="Tanaka T."/>
            <person name="Antonio B.A."/>
            <person name="Kikuchi S."/>
            <person name="Matsumoto T."/>
            <person name="Nagamura Y."/>
            <person name="Numa H."/>
            <person name="Sakai H."/>
            <person name="Wu J."/>
            <person name="Itoh T."/>
            <person name="Sasaki T."/>
            <person name="Aono R."/>
            <person name="Fujii Y."/>
            <person name="Habara T."/>
            <person name="Harada E."/>
            <person name="Kanno M."/>
            <person name="Kawahara Y."/>
            <person name="Kawashima H."/>
            <person name="Kubooka H."/>
            <person name="Matsuya A."/>
            <person name="Nakaoka H."/>
            <person name="Saichi N."/>
            <person name="Sanbonmatsu R."/>
            <person name="Sato Y."/>
            <person name="Shinso Y."/>
            <person name="Suzuki M."/>
            <person name="Takeda J."/>
            <person name="Tanino M."/>
            <person name="Todokoro F."/>
            <person name="Yamaguchi K."/>
            <person name="Yamamoto N."/>
            <person name="Yamasaki C."/>
            <person name="Imanishi T."/>
            <person name="Okido T."/>
            <person name="Tada M."/>
            <person name="Ikeo K."/>
            <person name="Tateno Y."/>
            <person name="Gojobori T."/>
            <person name="Lin Y.C."/>
            <person name="Wei F.J."/>
            <person name="Hsing Y.I."/>
            <person name="Zhao Q."/>
            <person name="Han B."/>
            <person name="Kramer M.R."/>
            <person name="McCombie R.W."/>
            <person name="Lonsdale D."/>
            <person name="O'Donovan C.C."/>
            <person name="Whitfield E.J."/>
            <person name="Apweiler R."/>
            <person name="Koyanagi K.O."/>
            <person name="Khurana J.P."/>
            <person name="Raghuvanshi S."/>
            <person name="Singh N.K."/>
            <person name="Tyagi A.K."/>
            <person name="Haberer G."/>
            <person name="Fujisawa M."/>
            <person name="Hosokawa S."/>
            <person name="Ito Y."/>
            <person name="Ikawa H."/>
            <person name="Shibata M."/>
            <person name="Yamamoto M."/>
            <person name="Bruskiewich R.M."/>
            <person name="Hoen D.R."/>
            <person name="Bureau TE."/>
            <person name="Namiki N."/>
            <person name="Ohyanagi H."/>
            <person name="Sakai Y."/>
            <person name="Nobushima S."/>
            <person name="Sakata K."/>
            <person name="Barrero R.A."/>
            <person name="Sato Y."/>
            <person name="Souvorov A."/>
            <person name="Smith-White B."/>
            <person name="Tatusova T."/>
            <person name="An S."/>
            <person name="An G."/>
            <person name="OOta S."/>
            <person name="Fuks G."/>
            <person name="Messing J."/>
            <person name="Christie K.R."/>
            <person name="Lieberherr D."/>
            <person name="Kim H."/>
            <person name="Zuccolo A."/>
            <person name="Wing R.A."/>
            <person name="Nobuta K."/>
            <person name="Green P.J."/>
            <person name="Lu C."/>
            <person name="Meyers BC."/>
            <person name="Chaparro C."/>
            <person name="Piegu B."/>
            <person name="Panaud O."/>
            <person name="Echeverria M."/>
        </authorList>
    </citation>
    <scope>NUCLEOTIDE SEQUENCE</scope>
</reference>
<dbReference type="EMBL" id="AP004778">
    <property type="protein sequence ID" value="BAD07860.1"/>
    <property type="molecule type" value="Genomic_DNA"/>
</dbReference>
<accession>A0A0P0VNA0</accession>
<reference evidence="4" key="6">
    <citation type="journal article" date="2008" name="Nucleic Acids Res.">
        <title>The rice annotation project database (RAP-DB): 2008 update.</title>
        <authorList>
            <consortium name="The rice annotation project (RAP)"/>
        </authorList>
    </citation>
    <scope>GENOME REANNOTATION</scope>
    <source>
        <strain evidence="4">cv. Nipponbare</strain>
    </source>
</reference>
<feature type="domain" description="DYW" evidence="1">
    <location>
        <begin position="55"/>
        <end position="117"/>
    </location>
</feature>
<reference evidence="3" key="4">
    <citation type="journal article" date="2007" name="Genome Res.">
        <title>Curated Genome Annotation of Oryza sativa ssp. japonica and Comparative Genome Analysis with Arabidopsis thaliana.</title>
        <authorList>
            <consortium name="The Rice Annotation Project (RAP)"/>
            <person name="Itoh T."/>
            <person name="Tanaka T."/>
            <person name="Barrero R.A."/>
            <person name="Yamasaki C."/>
            <person name="Fujii Y."/>
            <person name="Hilton P.B."/>
            <person name="Antonio B.A."/>
            <person name="Aono H."/>
            <person name="Apweiler R."/>
            <person name="Bruskiewich R."/>
            <person name="Bureau T."/>
            <person name="Burr F."/>
            <person name="Costa de Oliveira A."/>
            <person name="Fuks G."/>
            <person name="Habara T."/>
            <person name="Haberer G."/>
            <person name="Han B."/>
            <person name="Harada E."/>
            <person name="Hiraki A.T."/>
            <person name="Hirochika H."/>
            <person name="Hoen D."/>
            <person name="Hokari H."/>
            <person name="Hosokawa S."/>
            <person name="Hsing Y."/>
            <person name="Ikawa H."/>
            <person name="Ikeo K."/>
            <person name="Imanishi T."/>
            <person name="Ito Y."/>
            <person name="Jaiswal P."/>
            <person name="Kanno M."/>
            <person name="Kawahara Y."/>
            <person name="Kawamura T."/>
            <person name="Kawashima H."/>
            <person name="Khurana J.P."/>
            <person name="Kikuchi S."/>
            <person name="Komatsu S."/>
            <person name="Koyanagi K.O."/>
            <person name="Kubooka H."/>
            <person name="Lieberherr D."/>
            <person name="Lin Y.C."/>
            <person name="Lonsdale D."/>
            <person name="Matsumoto T."/>
            <person name="Matsuya A."/>
            <person name="McCombie W.R."/>
            <person name="Messing J."/>
            <person name="Miyao A."/>
            <person name="Mulder N."/>
            <person name="Nagamura Y."/>
            <person name="Nam J."/>
            <person name="Namiki N."/>
            <person name="Numa H."/>
            <person name="Nurimoto S."/>
            <person name="O'donovan C."/>
            <person name="Ohyanagi H."/>
            <person name="Okido T."/>
            <person name="Oota S."/>
            <person name="Osato N."/>
            <person name="Palmer L.E."/>
            <person name="Quetier F."/>
            <person name="Raghuvanshi S."/>
            <person name="Saichi N."/>
            <person name="Sakai H."/>
            <person name="Sakai Y."/>
            <person name="Sakata K."/>
            <person name="Sakurai T."/>
            <person name="Sato F."/>
            <person name="Sato Y."/>
            <person name="Schoof H."/>
            <person name="Seki M."/>
            <person name="Shibata M."/>
            <person name="Shimizu Y."/>
            <person name="Shinozaki K."/>
            <person name="Shinso Y."/>
            <person name="Singh N.K."/>
            <person name="Smith-White B."/>
            <person name="Takeda J."/>
            <person name="Tanino M."/>
            <person name="Tatusova T."/>
            <person name="Thongjuea S."/>
            <person name="Todokoro F."/>
            <person name="Tsugane M."/>
            <person name="Tyagi A.K."/>
            <person name="Vanavichit A."/>
            <person name="Wang A."/>
            <person name="Wing R.A."/>
            <person name="Yamaguchi K."/>
            <person name="Yamamoto M."/>
            <person name="Yamamoto N."/>
            <person name="Yu Y."/>
            <person name="Zhang H."/>
            <person name="Zhao Q."/>
            <person name="Higo K."/>
            <person name="Burr B."/>
            <person name="Gojobori T."/>
            <person name="Sasaki T."/>
        </authorList>
    </citation>
    <scope>NUCLEOTIDE SEQUENCE</scope>
</reference>
<gene>
    <name evidence="2" type="primary">P0459B01.5-1</name>
    <name evidence="3" type="ordered locus">Os02g0697500</name>
</gene>
<evidence type="ECO:0000313" key="4">
    <source>
        <dbReference type="Proteomes" id="UP000000763"/>
    </source>
</evidence>